<feature type="region of interest" description="Disordered" evidence="1">
    <location>
        <begin position="55"/>
        <end position="76"/>
    </location>
</feature>
<organism evidence="4 5">
    <name type="scientific">Collinsella aerofaciens</name>
    <dbReference type="NCBI Taxonomy" id="74426"/>
    <lineage>
        <taxon>Bacteria</taxon>
        <taxon>Bacillati</taxon>
        <taxon>Actinomycetota</taxon>
        <taxon>Coriobacteriia</taxon>
        <taxon>Coriobacteriales</taxon>
        <taxon>Coriobacteriaceae</taxon>
        <taxon>Collinsella</taxon>
    </lineage>
</organism>
<dbReference type="InterPro" id="IPR026870">
    <property type="entry name" value="Zinc_ribbon_dom"/>
</dbReference>
<keyword evidence="2" id="KW-0812">Transmembrane</keyword>
<keyword evidence="2" id="KW-0472">Membrane</keyword>
<proteinExistence type="predicted"/>
<dbReference type="KEGG" id="caer:CSV91_08880"/>
<name>A0A2D1TZ55_9ACTN</name>
<feature type="compositionally biased region" description="Low complexity" evidence="1">
    <location>
        <begin position="55"/>
        <end position="75"/>
    </location>
</feature>
<dbReference type="InterPro" id="IPR031325">
    <property type="entry name" value="RHS_repeat"/>
</dbReference>
<evidence type="ECO:0000259" key="3">
    <source>
        <dbReference type="Pfam" id="PF13240"/>
    </source>
</evidence>
<accession>A0A2D1TZ55</accession>
<evidence type="ECO:0000256" key="1">
    <source>
        <dbReference type="SAM" id="MobiDB-lite"/>
    </source>
</evidence>
<dbReference type="AlphaFoldDB" id="A0A2D1TZ55"/>
<evidence type="ECO:0000313" key="5">
    <source>
        <dbReference type="Proteomes" id="UP000225608"/>
    </source>
</evidence>
<feature type="domain" description="Zinc-ribbon" evidence="3">
    <location>
        <begin position="26"/>
        <end position="48"/>
    </location>
</feature>
<dbReference type="EMBL" id="CP024160">
    <property type="protein sequence ID" value="ATP54635.1"/>
    <property type="molecule type" value="Genomic_DNA"/>
</dbReference>
<feature type="transmembrane region" description="Helical" evidence="2">
    <location>
        <begin position="85"/>
        <end position="106"/>
    </location>
</feature>
<dbReference type="Pfam" id="PF05593">
    <property type="entry name" value="RHS_repeat"/>
    <property type="match status" value="1"/>
</dbReference>
<dbReference type="Proteomes" id="UP000225608">
    <property type="component" value="Chromosome"/>
</dbReference>
<dbReference type="Gene3D" id="2.180.10.10">
    <property type="entry name" value="RHS repeat-associated core"/>
    <property type="match status" value="1"/>
</dbReference>
<protein>
    <recommendedName>
        <fullName evidence="3">Zinc-ribbon domain-containing protein</fullName>
    </recommendedName>
</protein>
<evidence type="ECO:0000256" key="2">
    <source>
        <dbReference type="SAM" id="Phobius"/>
    </source>
</evidence>
<gene>
    <name evidence="4" type="ORF">CSV91_08880</name>
</gene>
<dbReference type="Pfam" id="PF13240">
    <property type="entry name" value="Zn_Ribbon_1"/>
    <property type="match status" value="1"/>
</dbReference>
<reference evidence="4 5" key="1">
    <citation type="submission" date="2017-10" db="EMBL/GenBank/DDBJ databases">
        <title>Complete genome sequence of Collinsella aerofaciens isolated from the gut of a healthy adult Indian.</title>
        <authorList>
            <person name="Bag S."/>
            <person name="Ghosh T.S."/>
            <person name="Das B."/>
        </authorList>
    </citation>
    <scope>NUCLEOTIDE SEQUENCE [LARGE SCALE GENOMIC DNA]</scope>
    <source>
        <strain evidence="5">indica</strain>
    </source>
</reference>
<sequence length="575" mass="62903">MMRNKGCIFGFTVMVEGMNRKEPAMFCRSCGTPLVDDALFCPVCGAPVAPDQVAATRQPQPATPAPQQYVPVQQSVRRKRSKKPLIALAAVLVVAAGIGGGALFYFTRIATTPIDEKTFPDSGMRALVSTKYDTNGDGCISRDEAKAVTSVELDGITSTQGLGKVFPNVTSVEYGGDKLVNLDLSGCGDLKTVELNSASNVTAVNLDGCDNIEKLDLSNAGELKSVDLSGKKKLATLELPQDTKVSGIKDTQLDELWLPVSYEGTDKSDQYGDIYEIERDENGYVTGFTSAVKQGGGVSYSVEHDETHRISEIEEDLAGGYANVNTFTYDADGNVTRIDCDADVSDSSSTTTFTYDADGNLINETTHAGYGESTSTYVYQDGNMVTNTDTSPANPRTVVYSYGYDKDRVTSFTLDSQGDTVGTRWTITAGYEYDKDGNISRISPVAYDSHGNDYGSLSSYAAVDYSYSDGKLDRIDSERGGYAEFYYDDHGNLTSVDEYAGRGSDAEFEFEHEVEYQRYFCSKHEKNKPEEWIRLDAEYDVDQGSWSNDSDYGRECFATMYKLDSLAARLNPFLK</sequence>
<evidence type="ECO:0000313" key="4">
    <source>
        <dbReference type="EMBL" id="ATP54635.1"/>
    </source>
</evidence>
<keyword evidence="2" id="KW-1133">Transmembrane helix</keyword>